<dbReference type="Gene3D" id="3.30.910.20">
    <property type="entry name" value="Skp domain"/>
    <property type="match status" value="1"/>
</dbReference>
<evidence type="ECO:0000256" key="4">
    <source>
        <dbReference type="SAM" id="SignalP"/>
    </source>
</evidence>
<protein>
    <submittedName>
        <fullName evidence="5">Periplasmic chaperone for outer membrane proteins Skp</fullName>
    </submittedName>
</protein>
<feature type="chain" id="PRO_5017334976" evidence="4">
    <location>
        <begin position="21"/>
        <end position="173"/>
    </location>
</feature>
<dbReference type="EMBL" id="FNAQ01000007">
    <property type="protein sequence ID" value="SDE29685.1"/>
    <property type="molecule type" value="Genomic_DNA"/>
</dbReference>
<dbReference type="AlphaFoldDB" id="A0A1G7BU14"/>
<name>A0A1G7BU14_9BACT</name>
<keyword evidence="3" id="KW-0175">Coiled coil</keyword>
<dbReference type="Proteomes" id="UP000243205">
    <property type="component" value="Unassembled WGS sequence"/>
</dbReference>
<dbReference type="Pfam" id="PF03938">
    <property type="entry name" value="OmpH"/>
    <property type="match status" value="1"/>
</dbReference>
<evidence type="ECO:0000313" key="6">
    <source>
        <dbReference type="Proteomes" id="UP000243205"/>
    </source>
</evidence>
<dbReference type="RefSeq" id="WP_092078129.1">
    <property type="nucleotide sequence ID" value="NZ_CALFZY010000037.1"/>
</dbReference>
<evidence type="ECO:0000256" key="3">
    <source>
        <dbReference type="SAM" id="Coils"/>
    </source>
</evidence>
<keyword evidence="2 4" id="KW-0732">Signal</keyword>
<dbReference type="STRING" id="57664.SAMN05661003_10717"/>
<dbReference type="GO" id="GO:0050821">
    <property type="term" value="P:protein stabilization"/>
    <property type="evidence" value="ECO:0007669"/>
    <property type="project" value="TreeGrafter"/>
</dbReference>
<accession>A0A1G7BU14</accession>
<feature type="coiled-coil region" evidence="3">
    <location>
        <begin position="44"/>
        <end position="71"/>
    </location>
</feature>
<dbReference type="SUPFAM" id="SSF111384">
    <property type="entry name" value="OmpH-like"/>
    <property type="match status" value="1"/>
</dbReference>
<evidence type="ECO:0000256" key="2">
    <source>
        <dbReference type="ARBA" id="ARBA00022729"/>
    </source>
</evidence>
<organism evidence="5 6">
    <name type="scientific">Desulfuromonas thiophila</name>
    <dbReference type="NCBI Taxonomy" id="57664"/>
    <lineage>
        <taxon>Bacteria</taxon>
        <taxon>Pseudomonadati</taxon>
        <taxon>Thermodesulfobacteriota</taxon>
        <taxon>Desulfuromonadia</taxon>
        <taxon>Desulfuromonadales</taxon>
        <taxon>Desulfuromonadaceae</taxon>
        <taxon>Desulfuromonas</taxon>
    </lineage>
</organism>
<feature type="signal peptide" evidence="4">
    <location>
        <begin position="1"/>
        <end position="20"/>
    </location>
</feature>
<reference evidence="6" key="1">
    <citation type="submission" date="2016-10" db="EMBL/GenBank/DDBJ databases">
        <authorList>
            <person name="Varghese N."/>
            <person name="Submissions S."/>
        </authorList>
    </citation>
    <scope>NUCLEOTIDE SEQUENCE [LARGE SCALE GENOMIC DNA]</scope>
    <source>
        <strain evidence="6">DSM 8987</strain>
    </source>
</reference>
<dbReference type="GO" id="GO:0005829">
    <property type="term" value="C:cytosol"/>
    <property type="evidence" value="ECO:0007669"/>
    <property type="project" value="TreeGrafter"/>
</dbReference>
<dbReference type="InterPro" id="IPR005632">
    <property type="entry name" value="Chaperone_Skp"/>
</dbReference>
<sequence>MKTLLSLATLLLLLATAAGAADLKLGYVDLQKALSVSEAGKVAKAKIESEIAAIEDQVQQRQSDLSALQESLKKQAALLAEEARRDKELEFQQQVKDYQRYVKDKQDEMRGKEAAYTQQILRDLGAQVVELCKKEKISMMMEKSQLVYASEALDFTDKLIEAYNRAYKDGHKK</sequence>
<dbReference type="SMART" id="SM00935">
    <property type="entry name" value="OmpH"/>
    <property type="match status" value="1"/>
</dbReference>
<dbReference type="InterPro" id="IPR024930">
    <property type="entry name" value="Skp_dom_sf"/>
</dbReference>
<proteinExistence type="inferred from homology"/>
<keyword evidence="6" id="KW-1185">Reference proteome</keyword>
<dbReference type="GO" id="GO:0051082">
    <property type="term" value="F:unfolded protein binding"/>
    <property type="evidence" value="ECO:0007669"/>
    <property type="project" value="InterPro"/>
</dbReference>
<evidence type="ECO:0000256" key="1">
    <source>
        <dbReference type="ARBA" id="ARBA00009091"/>
    </source>
</evidence>
<dbReference type="OrthoDB" id="5432254at2"/>
<gene>
    <name evidence="5" type="ORF">SAMN05661003_10717</name>
</gene>
<dbReference type="PANTHER" id="PTHR35089:SF1">
    <property type="entry name" value="CHAPERONE PROTEIN SKP"/>
    <property type="match status" value="1"/>
</dbReference>
<dbReference type="PANTHER" id="PTHR35089">
    <property type="entry name" value="CHAPERONE PROTEIN SKP"/>
    <property type="match status" value="1"/>
</dbReference>
<evidence type="ECO:0000313" key="5">
    <source>
        <dbReference type="EMBL" id="SDE29685.1"/>
    </source>
</evidence>
<comment type="similarity">
    <text evidence="1">Belongs to the Skp family.</text>
</comment>